<feature type="transmembrane region" description="Helical" evidence="3">
    <location>
        <begin position="20"/>
        <end position="41"/>
    </location>
</feature>
<dbReference type="Proteomes" id="UP001596044">
    <property type="component" value="Unassembled WGS sequence"/>
</dbReference>
<keyword evidence="5" id="KW-1185">Reference proteome</keyword>
<evidence type="ECO:0000256" key="2">
    <source>
        <dbReference type="ARBA" id="ARBA00023287"/>
    </source>
</evidence>
<dbReference type="NCBIfam" id="TIGR02532">
    <property type="entry name" value="IV_pilin_GFxxxE"/>
    <property type="match status" value="1"/>
</dbReference>
<dbReference type="RefSeq" id="WP_270879341.1">
    <property type="nucleotide sequence ID" value="NZ_JAQFVF010000023.1"/>
</dbReference>
<protein>
    <submittedName>
        <fullName evidence="4">Prepilin-type N-terminal cleavage/methylation domain-containing protein</fullName>
    </submittedName>
</protein>
<evidence type="ECO:0000313" key="5">
    <source>
        <dbReference type="Proteomes" id="UP001596044"/>
    </source>
</evidence>
<evidence type="ECO:0000313" key="4">
    <source>
        <dbReference type="EMBL" id="MFC5453090.1"/>
    </source>
</evidence>
<gene>
    <name evidence="4" type="ORF">ACFPOG_33280</name>
</gene>
<reference evidence="5" key="1">
    <citation type="journal article" date="2019" name="Int. J. Syst. Evol. Microbiol.">
        <title>The Global Catalogue of Microorganisms (GCM) 10K type strain sequencing project: providing services to taxonomists for standard genome sequencing and annotation.</title>
        <authorList>
            <consortium name="The Broad Institute Genomics Platform"/>
            <consortium name="The Broad Institute Genome Sequencing Center for Infectious Disease"/>
            <person name="Wu L."/>
            <person name="Ma J."/>
        </authorList>
    </citation>
    <scope>NUCLEOTIDE SEQUENCE [LARGE SCALE GENOMIC DNA]</scope>
    <source>
        <strain evidence="5">KACC 11904</strain>
    </source>
</reference>
<accession>A0ABW0KHY6</accession>
<name>A0ABW0KHY6_9BACL</name>
<dbReference type="InterPro" id="IPR012902">
    <property type="entry name" value="N_methyl_site"/>
</dbReference>
<proteinExistence type="predicted"/>
<comment type="subcellular location">
    <subcellularLocation>
        <location evidence="1">Cell surface</location>
    </subcellularLocation>
</comment>
<evidence type="ECO:0000256" key="3">
    <source>
        <dbReference type="SAM" id="Phobius"/>
    </source>
</evidence>
<keyword evidence="3" id="KW-0812">Transmembrane</keyword>
<keyword evidence="2" id="KW-0178">Competence</keyword>
<evidence type="ECO:0000256" key="1">
    <source>
        <dbReference type="ARBA" id="ARBA00004241"/>
    </source>
</evidence>
<keyword evidence="3" id="KW-1133">Transmembrane helix</keyword>
<comment type="caution">
    <text evidence="4">The sequence shown here is derived from an EMBL/GenBank/DDBJ whole genome shotgun (WGS) entry which is preliminary data.</text>
</comment>
<organism evidence="4 5">
    <name type="scientific">Paenibacillus aestuarii</name>
    <dbReference type="NCBI Taxonomy" id="516965"/>
    <lineage>
        <taxon>Bacteria</taxon>
        <taxon>Bacillati</taxon>
        <taxon>Bacillota</taxon>
        <taxon>Bacilli</taxon>
        <taxon>Bacillales</taxon>
        <taxon>Paenibacillaceae</taxon>
        <taxon>Paenibacillus</taxon>
    </lineage>
</organism>
<dbReference type="Pfam" id="PF07963">
    <property type="entry name" value="N_methyl"/>
    <property type="match status" value="1"/>
</dbReference>
<sequence>MKRFVKWMKQEEGFTLAELIASLTILGIVSGTIYAVITFGFNSYNKVTVENALRDEADLIMSSTMTELYTLGPTSIKQVTDGIELTRTEKDLEGHTITHNSQIMLKELSGKVGLFTGETGKPATIDADLSGSTITLDCSGKASECSSGLIEIDLHLAQNDNRGTVHRINLTSRFGF</sequence>
<dbReference type="EMBL" id="JBHSMJ010000065">
    <property type="protein sequence ID" value="MFC5453090.1"/>
    <property type="molecule type" value="Genomic_DNA"/>
</dbReference>
<keyword evidence="3" id="KW-0472">Membrane</keyword>